<name>A0ABP9B8I7_9MICC</name>
<evidence type="ECO:0008006" key="4">
    <source>
        <dbReference type="Google" id="ProtNLM"/>
    </source>
</evidence>
<accession>A0ABP9B8I7</accession>
<dbReference type="EMBL" id="BAABKP010000001">
    <property type="protein sequence ID" value="GAA4792019.1"/>
    <property type="molecule type" value="Genomic_DNA"/>
</dbReference>
<evidence type="ECO:0000313" key="3">
    <source>
        <dbReference type="Proteomes" id="UP001500187"/>
    </source>
</evidence>
<sequence>MKQLLSLVLCIGAISLGVVTPAFSQSSGEAGSDDFKVRIKKDILKNEAMSSRKSEPVAVHEEVPGDSAASAMKLIQFKEHKNPEDKRARLAEGASLQTGSYCLASDGTLGTMGVVPADWGDGSDTPYYNNGVPLGCIALNPDELEGAGLELVEVNGEMVVQPIRIQLTVEDLQSFPITPADAHQERAPHTLKNYNTNFWADASVQEFQREIAGQQVQVRATPVSYSFVYGDGGQLGPVSYAGYQLGEDVWDEETPTSHKYTVPGDYQFSVVTGYRGEFSVDGGPWEVIDGTVERPSEGQLVRVWRTQVGLVADDCSAAQGAWGCTGTDR</sequence>
<protein>
    <recommendedName>
        <fullName evidence="4">PKD domain-containing protein</fullName>
    </recommendedName>
</protein>
<feature type="chain" id="PRO_5046028416" description="PKD domain-containing protein" evidence="1">
    <location>
        <begin position="25"/>
        <end position="329"/>
    </location>
</feature>
<evidence type="ECO:0000313" key="2">
    <source>
        <dbReference type="EMBL" id="GAA4792019.1"/>
    </source>
</evidence>
<evidence type="ECO:0000256" key="1">
    <source>
        <dbReference type="SAM" id="SignalP"/>
    </source>
</evidence>
<dbReference type="Proteomes" id="UP001500187">
    <property type="component" value="Unassembled WGS sequence"/>
</dbReference>
<feature type="signal peptide" evidence="1">
    <location>
        <begin position="1"/>
        <end position="24"/>
    </location>
</feature>
<proteinExistence type="predicted"/>
<keyword evidence="1" id="KW-0732">Signal</keyword>
<keyword evidence="3" id="KW-1185">Reference proteome</keyword>
<comment type="caution">
    <text evidence="2">The sequence shown here is derived from an EMBL/GenBank/DDBJ whole genome shotgun (WGS) entry which is preliminary data.</text>
</comment>
<gene>
    <name evidence="2" type="ORF">GCM10023352_07960</name>
</gene>
<organism evidence="2 3">
    <name type="scientific">Rothia endophytica</name>
    <dbReference type="NCBI Taxonomy" id="1324766"/>
    <lineage>
        <taxon>Bacteria</taxon>
        <taxon>Bacillati</taxon>
        <taxon>Actinomycetota</taxon>
        <taxon>Actinomycetes</taxon>
        <taxon>Micrococcales</taxon>
        <taxon>Micrococcaceae</taxon>
        <taxon>Rothia</taxon>
    </lineage>
</organism>
<reference evidence="3" key="1">
    <citation type="journal article" date="2019" name="Int. J. Syst. Evol. Microbiol.">
        <title>The Global Catalogue of Microorganisms (GCM) 10K type strain sequencing project: providing services to taxonomists for standard genome sequencing and annotation.</title>
        <authorList>
            <consortium name="The Broad Institute Genomics Platform"/>
            <consortium name="The Broad Institute Genome Sequencing Center for Infectious Disease"/>
            <person name="Wu L."/>
            <person name="Ma J."/>
        </authorList>
    </citation>
    <scope>NUCLEOTIDE SEQUENCE [LARGE SCALE GENOMIC DNA]</scope>
    <source>
        <strain evidence="3">JCM 18541</strain>
    </source>
</reference>